<dbReference type="InterPro" id="IPR008918">
    <property type="entry name" value="HhH2"/>
</dbReference>
<reference evidence="17" key="1">
    <citation type="submission" date="2018-05" db="EMBL/GenBank/DDBJ databases">
        <authorList>
            <person name="Lanie J.A."/>
            <person name="Ng W.-L."/>
            <person name="Kazmierczak K.M."/>
            <person name="Andrzejewski T.M."/>
            <person name="Davidsen T.M."/>
            <person name="Wayne K.J."/>
            <person name="Tettelin H."/>
            <person name="Glass J.I."/>
            <person name="Rusch D."/>
            <person name="Podicherti R."/>
            <person name="Tsui H.-C.T."/>
            <person name="Winkler M.E."/>
        </authorList>
    </citation>
    <scope>NUCLEOTIDE SEQUENCE</scope>
</reference>
<dbReference type="SUPFAM" id="SSF53098">
    <property type="entry name" value="Ribonuclease H-like"/>
    <property type="match status" value="1"/>
</dbReference>
<dbReference type="FunFam" id="1.20.1060.10:FF:000001">
    <property type="entry name" value="DNA polymerase I"/>
    <property type="match status" value="1"/>
</dbReference>
<evidence type="ECO:0000259" key="15">
    <source>
        <dbReference type="SMART" id="SM00475"/>
    </source>
</evidence>
<dbReference type="Pfam" id="PF01367">
    <property type="entry name" value="5_3_exonuc"/>
    <property type="match status" value="1"/>
</dbReference>
<evidence type="ECO:0000256" key="4">
    <source>
        <dbReference type="ARBA" id="ARBA00022695"/>
    </source>
</evidence>
<dbReference type="InterPro" id="IPR019760">
    <property type="entry name" value="DNA-dir_DNA_pol_A_CS"/>
</dbReference>
<dbReference type="InterPro" id="IPR001098">
    <property type="entry name" value="DNA-dir_DNA_pol_A_palm_dom"/>
</dbReference>
<dbReference type="GO" id="GO:0003677">
    <property type="term" value="F:DNA binding"/>
    <property type="evidence" value="ECO:0007669"/>
    <property type="project" value="UniProtKB-KW"/>
</dbReference>
<dbReference type="GO" id="GO:0008409">
    <property type="term" value="F:5'-3' exonuclease activity"/>
    <property type="evidence" value="ECO:0007669"/>
    <property type="project" value="InterPro"/>
</dbReference>
<dbReference type="FunFam" id="1.10.150.20:FF:000002">
    <property type="entry name" value="DNA polymerase I"/>
    <property type="match status" value="1"/>
</dbReference>
<keyword evidence="9" id="KW-0269">Exonuclease</keyword>
<feature type="domain" description="3'-5' exonuclease" evidence="14">
    <location>
        <begin position="296"/>
        <end position="483"/>
    </location>
</feature>
<dbReference type="Gene3D" id="1.20.1060.10">
    <property type="entry name" value="Taq DNA Polymerase, Chain T, domain 4"/>
    <property type="match status" value="1"/>
</dbReference>
<dbReference type="PANTHER" id="PTHR10133:SF27">
    <property type="entry name" value="DNA POLYMERASE NU"/>
    <property type="match status" value="1"/>
</dbReference>
<keyword evidence="12" id="KW-0234">DNA repair</keyword>
<dbReference type="PROSITE" id="PS00447">
    <property type="entry name" value="DNA_POLYMERASE_A"/>
    <property type="match status" value="1"/>
</dbReference>
<dbReference type="InterPro" id="IPR002421">
    <property type="entry name" value="5-3_exonuclease"/>
</dbReference>
<dbReference type="InterPro" id="IPR036397">
    <property type="entry name" value="RNaseH_sf"/>
</dbReference>
<dbReference type="FunFam" id="3.30.420.10:FF:000026">
    <property type="entry name" value="DNA polymerase I"/>
    <property type="match status" value="1"/>
</dbReference>
<dbReference type="PRINTS" id="PR00868">
    <property type="entry name" value="DNAPOLI"/>
</dbReference>
<dbReference type="Gene3D" id="1.10.150.20">
    <property type="entry name" value="5' to 3' exonuclease, C-terminal subdomain"/>
    <property type="match status" value="2"/>
</dbReference>
<dbReference type="InterPro" id="IPR012337">
    <property type="entry name" value="RNaseH-like_sf"/>
</dbReference>
<evidence type="ECO:0000256" key="10">
    <source>
        <dbReference type="ARBA" id="ARBA00022932"/>
    </source>
</evidence>
<keyword evidence="7" id="KW-0227">DNA damage</keyword>
<evidence type="ECO:0000256" key="7">
    <source>
        <dbReference type="ARBA" id="ARBA00022763"/>
    </source>
</evidence>
<dbReference type="GO" id="GO:0008408">
    <property type="term" value="F:3'-5' exonuclease activity"/>
    <property type="evidence" value="ECO:0007669"/>
    <property type="project" value="InterPro"/>
</dbReference>
<dbReference type="InterPro" id="IPR020046">
    <property type="entry name" value="5-3_exonucl_a-hlix_arch_N"/>
</dbReference>
<dbReference type="NCBIfam" id="NF004397">
    <property type="entry name" value="PRK05755.1"/>
    <property type="match status" value="1"/>
</dbReference>
<dbReference type="InterPro" id="IPR002298">
    <property type="entry name" value="DNA_polymerase_A"/>
</dbReference>
<evidence type="ECO:0000259" key="14">
    <source>
        <dbReference type="SMART" id="SM00474"/>
    </source>
</evidence>
<gene>
    <name evidence="17" type="ORF">METZ01_LOCUS36449</name>
</gene>
<dbReference type="NCBIfam" id="TIGR00593">
    <property type="entry name" value="pola"/>
    <property type="match status" value="1"/>
</dbReference>
<dbReference type="CDD" id="cd09898">
    <property type="entry name" value="H3TH_53EXO"/>
    <property type="match status" value="1"/>
</dbReference>
<dbReference type="FunFam" id="3.40.50.1010:FF:000001">
    <property type="entry name" value="DNA polymerase I"/>
    <property type="match status" value="1"/>
</dbReference>
<accession>A0A381QW18</accession>
<comment type="catalytic activity">
    <reaction evidence="13">
        <text>DNA(n) + a 2'-deoxyribonucleoside 5'-triphosphate = DNA(n+1) + diphosphate</text>
        <dbReference type="Rhea" id="RHEA:22508"/>
        <dbReference type="Rhea" id="RHEA-COMP:17339"/>
        <dbReference type="Rhea" id="RHEA-COMP:17340"/>
        <dbReference type="ChEBI" id="CHEBI:33019"/>
        <dbReference type="ChEBI" id="CHEBI:61560"/>
        <dbReference type="ChEBI" id="CHEBI:173112"/>
        <dbReference type="EC" id="2.7.7.7"/>
    </reaction>
</comment>
<dbReference type="FunFam" id="1.10.150.20:FF:000003">
    <property type="entry name" value="DNA polymerase I"/>
    <property type="match status" value="1"/>
</dbReference>
<evidence type="ECO:0000256" key="12">
    <source>
        <dbReference type="ARBA" id="ARBA00023204"/>
    </source>
</evidence>
<dbReference type="SUPFAM" id="SSF56672">
    <property type="entry name" value="DNA/RNA polymerases"/>
    <property type="match status" value="1"/>
</dbReference>
<dbReference type="CDD" id="cd09859">
    <property type="entry name" value="PIN_53EXO"/>
    <property type="match status" value="1"/>
</dbReference>
<feature type="domain" description="5'-3' exonuclease" evidence="15">
    <location>
        <begin position="4"/>
        <end position="258"/>
    </location>
</feature>
<dbReference type="GO" id="GO:0003887">
    <property type="term" value="F:DNA-directed DNA polymerase activity"/>
    <property type="evidence" value="ECO:0007669"/>
    <property type="project" value="UniProtKB-KW"/>
</dbReference>
<dbReference type="SMART" id="SM00475">
    <property type="entry name" value="53EXOc"/>
    <property type="match status" value="1"/>
</dbReference>
<proteinExistence type="inferred from homology"/>
<evidence type="ECO:0000259" key="16">
    <source>
        <dbReference type="SMART" id="SM00482"/>
    </source>
</evidence>
<evidence type="ECO:0000256" key="1">
    <source>
        <dbReference type="ARBA" id="ARBA00007705"/>
    </source>
</evidence>
<keyword evidence="8" id="KW-0378">Hydrolase</keyword>
<dbReference type="InterPro" id="IPR029060">
    <property type="entry name" value="PIN-like_dom_sf"/>
</dbReference>
<dbReference type="Pfam" id="PF02739">
    <property type="entry name" value="5_3_exonuc_N"/>
    <property type="match status" value="1"/>
</dbReference>
<protein>
    <recommendedName>
        <fullName evidence="2">DNA-directed DNA polymerase</fullName>
        <ecNumber evidence="2">2.7.7.7</ecNumber>
    </recommendedName>
</protein>
<dbReference type="EC" id="2.7.7.7" evidence="2"/>
<evidence type="ECO:0000256" key="8">
    <source>
        <dbReference type="ARBA" id="ARBA00022801"/>
    </source>
</evidence>
<name>A0A381QW18_9ZZZZ</name>
<keyword evidence="6" id="KW-0540">Nuclease</keyword>
<dbReference type="GO" id="GO:0006261">
    <property type="term" value="P:DNA-templated DNA replication"/>
    <property type="evidence" value="ECO:0007669"/>
    <property type="project" value="InterPro"/>
</dbReference>
<dbReference type="InterPro" id="IPR020045">
    <property type="entry name" value="DNA_polI_H3TH"/>
</dbReference>
<dbReference type="Gene3D" id="3.30.70.370">
    <property type="match status" value="1"/>
</dbReference>
<keyword evidence="4" id="KW-0548">Nucleotidyltransferase</keyword>
<dbReference type="CDD" id="cd06139">
    <property type="entry name" value="DNA_polA_I_Ecoli_like_exo"/>
    <property type="match status" value="1"/>
</dbReference>
<dbReference type="GO" id="GO:0006302">
    <property type="term" value="P:double-strand break repair"/>
    <property type="evidence" value="ECO:0007669"/>
    <property type="project" value="TreeGrafter"/>
</dbReference>
<evidence type="ECO:0000256" key="2">
    <source>
        <dbReference type="ARBA" id="ARBA00012417"/>
    </source>
</evidence>
<organism evidence="17">
    <name type="scientific">marine metagenome</name>
    <dbReference type="NCBI Taxonomy" id="408172"/>
    <lineage>
        <taxon>unclassified sequences</taxon>
        <taxon>metagenomes</taxon>
        <taxon>ecological metagenomes</taxon>
    </lineage>
</organism>
<evidence type="ECO:0000256" key="3">
    <source>
        <dbReference type="ARBA" id="ARBA00022679"/>
    </source>
</evidence>
<dbReference type="PANTHER" id="PTHR10133">
    <property type="entry name" value="DNA POLYMERASE I"/>
    <property type="match status" value="1"/>
</dbReference>
<dbReference type="SMART" id="SM00474">
    <property type="entry name" value="35EXOc"/>
    <property type="match status" value="1"/>
</dbReference>
<keyword evidence="5" id="KW-0235">DNA replication</keyword>
<evidence type="ECO:0000256" key="6">
    <source>
        <dbReference type="ARBA" id="ARBA00022722"/>
    </source>
</evidence>
<feature type="domain" description="DNA-directed DNA polymerase family A palm" evidence="16">
    <location>
        <begin position="652"/>
        <end position="858"/>
    </location>
</feature>
<dbReference type="SMART" id="SM00482">
    <property type="entry name" value="POLAc"/>
    <property type="match status" value="1"/>
</dbReference>
<keyword evidence="10" id="KW-0239">DNA-directed DNA polymerase</keyword>
<dbReference type="Pfam" id="PF01612">
    <property type="entry name" value="DNA_pol_A_exo1"/>
    <property type="match status" value="1"/>
</dbReference>
<dbReference type="Gene3D" id="3.30.420.10">
    <property type="entry name" value="Ribonuclease H-like superfamily/Ribonuclease H"/>
    <property type="match status" value="1"/>
</dbReference>
<dbReference type="InterPro" id="IPR002562">
    <property type="entry name" value="3'-5'_exonuclease_dom"/>
</dbReference>
<dbReference type="Gene3D" id="3.40.50.1010">
    <property type="entry name" value="5'-nuclease"/>
    <property type="match status" value="1"/>
</dbReference>
<evidence type="ECO:0000256" key="5">
    <source>
        <dbReference type="ARBA" id="ARBA00022705"/>
    </source>
</evidence>
<evidence type="ECO:0000313" key="17">
    <source>
        <dbReference type="EMBL" id="SUZ83595.1"/>
    </source>
</evidence>
<dbReference type="Pfam" id="PF00476">
    <property type="entry name" value="DNA_pol_A"/>
    <property type="match status" value="1"/>
</dbReference>
<dbReference type="SUPFAM" id="SSF88723">
    <property type="entry name" value="PIN domain-like"/>
    <property type="match status" value="1"/>
</dbReference>
<dbReference type="SMART" id="SM00279">
    <property type="entry name" value="HhH2"/>
    <property type="match status" value="1"/>
</dbReference>
<evidence type="ECO:0000256" key="13">
    <source>
        <dbReference type="ARBA" id="ARBA00049244"/>
    </source>
</evidence>
<evidence type="ECO:0000256" key="9">
    <source>
        <dbReference type="ARBA" id="ARBA00022839"/>
    </source>
</evidence>
<keyword evidence="11" id="KW-0238">DNA-binding</keyword>
<dbReference type="InterPro" id="IPR043502">
    <property type="entry name" value="DNA/RNA_pol_sf"/>
</dbReference>
<dbReference type="EMBL" id="UINC01001558">
    <property type="protein sequence ID" value="SUZ83595.1"/>
    <property type="molecule type" value="Genomic_DNA"/>
</dbReference>
<comment type="similarity">
    <text evidence="1">Belongs to the DNA polymerase type-A family.</text>
</comment>
<evidence type="ECO:0000256" key="11">
    <source>
        <dbReference type="ARBA" id="ARBA00023125"/>
    </source>
</evidence>
<dbReference type="CDD" id="cd08637">
    <property type="entry name" value="DNA_pol_A_pol_I_C"/>
    <property type="match status" value="1"/>
</dbReference>
<dbReference type="SUPFAM" id="SSF47807">
    <property type="entry name" value="5' to 3' exonuclease, C-terminal subdomain"/>
    <property type="match status" value="1"/>
</dbReference>
<dbReference type="AlphaFoldDB" id="A0A381QW18"/>
<dbReference type="InterPro" id="IPR036279">
    <property type="entry name" value="5-3_exonuclease_C_sf"/>
</dbReference>
<dbReference type="InterPro" id="IPR018320">
    <property type="entry name" value="DNA_polymerase_1"/>
</dbReference>
<keyword evidence="3" id="KW-0808">Transferase</keyword>
<sequence length="894" mass="100015">MSEKKLLLVDGSSYLYRAFHALPDLTSATGQPTGAIHGVLTMLQKLIKAEQPDFVAIVFDLPGKTFRHDLYPNYKANRHAAPEDLVSQIQPLHTAIQHLGLPLITQSGFEADDIIGTLAKQAENQNIQSLIATGDKDFAQLVSDRVHLIDTMKNTRLDPQGVSEKFGIAPELIIDYLTLAGDASDNIPGVEKVGPKTAIKWLSEYKSLQGIVDHASEIKGKVGENLRDSLDQLKLFKKLVTIDCEVNLNQTVIDLVIAESNDAALYEQFKDLGLLGLIKQFKIEPEEKKTRPDVDYQTIFSNSQLDELLQSMLSAKVVAIDTETTSLNYIDAELVGISVSIKPNEAFYIPLKHDYEEAPAQIDRDTVLEKLKPWLENKDTIKVGHNLKYDSHIFSNYDLSLQGQIFDTMLLSYVKNSVATRHNLGAVSKRYLNINPSSYEDVAGKGAKQISFQQVGIEEATYYASEDADISLQLHHALTPALKKQTALYDLYINIEEPLIEVLGAVERNGVLIDSTLLNKQSEEFAITLRAIEEKVHKTAEEEFNLGSPKQLQEILFEKLGLPVLKKTPKGQASTSENVLQELAMDFPIVKDILDFRTISKLKTTYTDKLPQMINQRTGRVHTSYHQAVTATGRLSSSNPNLQNIPIRTAEGRRIREAFVSPKGSKILAADYSQIELRIMAHISKDEGLLNAFQKELDIHTATAAEIFGIDLENVTGEQRRSAKAINFGLIYGMSAFGLSKQLKTNRNEAQDYIDLYFSRYPGVKQYMDQTKETARDTGYVETVFGRRLYLPDIDASNYQRRQYAERSAINAPMQGTAADLIKKAMIRLHHEIIQQSLDAKIIMQVHDELVLEVTESDVTEVSKLTQEVMSNIASLDLDLKVDIGIGDNWEQAH</sequence>